<dbReference type="SUPFAM" id="SSF52518">
    <property type="entry name" value="Thiamin diphosphate-binding fold (THDP-binding)"/>
    <property type="match status" value="1"/>
</dbReference>
<evidence type="ECO:0000313" key="2">
    <source>
        <dbReference type="EMBL" id="GAG72356.1"/>
    </source>
</evidence>
<dbReference type="EMBL" id="BART01006996">
    <property type="protein sequence ID" value="GAG72356.1"/>
    <property type="molecule type" value="Genomic_DNA"/>
</dbReference>
<name>X1BJV0_9ZZZZ</name>
<protein>
    <recommendedName>
        <fullName evidence="1">Transketolase-like pyrimidine-binding domain-containing protein</fullName>
    </recommendedName>
</protein>
<dbReference type="InterPro" id="IPR029061">
    <property type="entry name" value="THDP-binding"/>
</dbReference>
<dbReference type="AlphaFoldDB" id="X1BJV0"/>
<reference evidence="2" key="1">
    <citation type="journal article" date="2014" name="Front. Microbiol.">
        <title>High frequency of phylogenetically diverse reductive dehalogenase-homologous genes in deep subseafloor sedimentary metagenomes.</title>
        <authorList>
            <person name="Kawai M."/>
            <person name="Futagami T."/>
            <person name="Toyoda A."/>
            <person name="Takaki Y."/>
            <person name="Nishi S."/>
            <person name="Hori S."/>
            <person name="Arai W."/>
            <person name="Tsubouchi T."/>
            <person name="Morono Y."/>
            <person name="Uchiyama I."/>
            <person name="Ito T."/>
            <person name="Fujiyama A."/>
            <person name="Inagaki F."/>
            <person name="Takami H."/>
        </authorList>
    </citation>
    <scope>NUCLEOTIDE SEQUENCE</scope>
    <source>
        <strain evidence="2">Expedition CK06-06</strain>
    </source>
</reference>
<sequence>NVGVAEQNMVSVAAGLALGGKKVFIYTIASFATQRCYEQIKINLCKHDDNPNQSGR</sequence>
<accession>X1BJV0</accession>
<feature type="domain" description="Transketolase-like pyrimidine-binding" evidence="1">
    <location>
        <begin position="1"/>
        <end position="44"/>
    </location>
</feature>
<dbReference type="Gene3D" id="3.40.50.970">
    <property type="match status" value="1"/>
</dbReference>
<comment type="caution">
    <text evidence="2">The sequence shown here is derived from an EMBL/GenBank/DDBJ whole genome shotgun (WGS) entry which is preliminary data.</text>
</comment>
<dbReference type="Pfam" id="PF02779">
    <property type="entry name" value="Transket_pyr"/>
    <property type="match status" value="1"/>
</dbReference>
<gene>
    <name evidence="2" type="ORF">S01H4_15972</name>
</gene>
<feature type="non-terminal residue" evidence="2">
    <location>
        <position position="1"/>
    </location>
</feature>
<evidence type="ECO:0000259" key="1">
    <source>
        <dbReference type="Pfam" id="PF02779"/>
    </source>
</evidence>
<proteinExistence type="predicted"/>
<dbReference type="InterPro" id="IPR005475">
    <property type="entry name" value="Transketolase-like_Pyr-bd"/>
</dbReference>
<organism evidence="2">
    <name type="scientific">marine sediment metagenome</name>
    <dbReference type="NCBI Taxonomy" id="412755"/>
    <lineage>
        <taxon>unclassified sequences</taxon>
        <taxon>metagenomes</taxon>
        <taxon>ecological metagenomes</taxon>
    </lineage>
</organism>